<dbReference type="Gene3D" id="2.60.40.420">
    <property type="entry name" value="Cupredoxins - blue copper proteins"/>
    <property type="match status" value="1"/>
</dbReference>
<evidence type="ECO:0000259" key="2">
    <source>
        <dbReference type="PROSITE" id="PS51485"/>
    </source>
</evidence>
<dbReference type="Proteomes" id="UP001652623">
    <property type="component" value="Chromosome 1"/>
</dbReference>
<keyword evidence="1" id="KW-0732">Signal</keyword>
<protein>
    <submittedName>
        <fullName evidence="4">Early nodulin-like protein 9</fullName>
    </submittedName>
</protein>
<feature type="domain" description="Phytocyanin" evidence="2">
    <location>
        <begin position="34"/>
        <end position="134"/>
    </location>
</feature>
<gene>
    <name evidence="4" type="primary">LOC125420788</name>
</gene>
<accession>A0ABM3I9K7</accession>
<feature type="signal peptide" evidence="1">
    <location>
        <begin position="1"/>
        <end position="33"/>
    </location>
</feature>
<dbReference type="RefSeq" id="XP_048323875.2">
    <property type="nucleotide sequence ID" value="XM_048467918.2"/>
</dbReference>
<dbReference type="PANTHER" id="PTHR33021:SF253">
    <property type="entry name" value="EARLY NODULIN-LIKE PROTEIN 9"/>
    <property type="match status" value="1"/>
</dbReference>
<dbReference type="InterPro" id="IPR003245">
    <property type="entry name" value="Phytocyanin_dom"/>
</dbReference>
<reference evidence="4" key="2">
    <citation type="submission" date="2025-08" db="UniProtKB">
        <authorList>
            <consortium name="RefSeq"/>
        </authorList>
    </citation>
    <scope>IDENTIFICATION</scope>
    <source>
        <tissue evidence="4">Seedling</tissue>
    </source>
</reference>
<evidence type="ECO:0000256" key="1">
    <source>
        <dbReference type="SAM" id="SignalP"/>
    </source>
</evidence>
<dbReference type="SUPFAM" id="SSF49503">
    <property type="entry name" value="Cupredoxins"/>
    <property type="match status" value="1"/>
</dbReference>
<dbReference type="PROSITE" id="PS51485">
    <property type="entry name" value="PHYTOCYANIN"/>
    <property type="match status" value="1"/>
</dbReference>
<dbReference type="GeneID" id="125420788"/>
<organism evidence="3 4">
    <name type="scientific">Ziziphus jujuba</name>
    <name type="common">Chinese jujube</name>
    <name type="synonym">Ziziphus sativa</name>
    <dbReference type="NCBI Taxonomy" id="326968"/>
    <lineage>
        <taxon>Eukaryota</taxon>
        <taxon>Viridiplantae</taxon>
        <taxon>Streptophyta</taxon>
        <taxon>Embryophyta</taxon>
        <taxon>Tracheophyta</taxon>
        <taxon>Spermatophyta</taxon>
        <taxon>Magnoliopsida</taxon>
        <taxon>eudicotyledons</taxon>
        <taxon>Gunneridae</taxon>
        <taxon>Pentapetalae</taxon>
        <taxon>rosids</taxon>
        <taxon>fabids</taxon>
        <taxon>Rosales</taxon>
        <taxon>Rhamnaceae</taxon>
        <taxon>Paliureae</taxon>
        <taxon>Ziziphus</taxon>
    </lineage>
</organism>
<evidence type="ECO:0000313" key="3">
    <source>
        <dbReference type="Proteomes" id="UP001652623"/>
    </source>
</evidence>
<reference evidence="3" key="1">
    <citation type="submission" date="2025-05" db="UniProtKB">
        <authorList>
            <consortium name="RefSeq"/>
        </authorList>
    </citation>
    <scope>NUCLEOTIDE SEQUENCE [LARGE SCALE GENOMIC DNA]</scope>
</reference>
<evidence type="ECO:0000313" key="4">
    <source>
        <dbReference type="RefSeq" id="XP_048323875.2"/>
    </source>
</evidence>
<sequence length="171" mass="18633">MAHKVVTSNYQNKAICLLGLLVLTPSMMQTSDATQFPVGGTGIWSPKSTNYTHWAEENIFTVEDSIAFNYIAGQDSVLLVNKGDYTNCSTGSPIGKFTKPVTVIKFNNLGPYYFISGKKDHCLKNQKFKVVVTAYTNQTLPPPPPNGSSAVFVSFIKYMGAFAASSLLLAF</sequence>
<name>A0ABM3I9K7_ZIZJJ</name>
<dbReference type="Pfam" id="PF02298">
    <property type="entry name" value="Cu_bind_like"/>
    <property type="match status" value="1"/>
</dbReference>
<dbReference type="InterPro" id="IPR039391">
    <property type="entry name" value="Phytocyanin-like"/>
</dbReference>
<proteinExistence type="predicted"/>
<dbReference type="InterPro" id="IPR008972">
    <property type="entry name" value="Cupredoxin"/>
</dbReference>
<feature type="chain" id="PRO_5047157967" evidence="1">
    <location>
        <begin position="34"/>
        <end position="171"/>
    </location>
</feature>
<keyword evidence="3" id="KW-1185">Reference proteome</keyword>
<dbReference type="PANTHER" id="PTHR33021">
    <property type="entry name" value="BLUE COPPER PROTEIN"/>
    <property type="match status" value="1"/>
</dbReference>